<feature type="compositionally biased region" description="Basic and acidic residues" evidence="5">
    <location>
        <begin position="908"/>
        <end position="917"/>
    </location>
</feature>
<reference evidence="7" key="1">
    <citation type="submission" date="2021-01" db="EMBL/GenBank/DDBJ databases">
        <authorList>
            <person name="Corre E."/>
            <person name="Pelletier E."/>
            <person name="Niang G."/>
            <person name="Scheremetjew M."/>
            <person name="Finn R."/>
            <person name="Kale V."/>
            <person name="Holt S."/>
            <person name="Cochrane G."/>
            <person name="Meng A."/>
            <person name="Brown T."/>
            <person name="Cohen L."/>
        </authorList>
    </citation>
    <scope>NUCLEOTIDE SEQUENCE</scope>
    <source>
        <strain evidence="7">WS</strain>
    </source>
</reference>
<dbReference type="GO" id="GO:0003729">
    <property type="term" value="F:mRNA binding"/>
    <property type="evidence" value="ECO:0007669"/>
    <property type="project" value="TreeGrafter"/>
</dbReference>
<evidence type="ECO:0000256" key="2">
    <source>
        <dbReference type="ARBA" id="ARBA00022540"/>
    </source>
</evidence>
<feature type="compositionally biased region" description="Basic and acidic residues" evidence="5">
    <location>
        <begin position="853"/>
        <end position="885"/>
    </location>
</feature>
<evidence type="ECO:0000259" key="6">
    <source>
        <dbReference type="PROSITE" id="PS50250"/>
    </source>
</evidence>
<dbReference type="GO" id="GO:0002188">
    <property type="term" value="P:translation reinitiation"/>
    <property type="evidence" value="ECO:0007669"/>
    <property type="project" value="TreeGrafter"/>
</dbReference>
<dbReference type="PROSITE" id="PS50250">
    <property type="entry name" value="PCI"/>
    <property type="match status" value="1"/>
</dbReference>
<dbReference type="InterPro" id="IPR000717">
    <property type="entry name" value="PCI_dom"/>
</dbReference>
<dbReference type="Gene3D" id="4.10.860.10">
    <property type="entry name" value="UVR domain"/>
    <property type="match status" value="1"/>
</dbReference>
<keyword evidence="4" id="KW-0648">Protein biosynthesis</keyword>
<feature type="compositionally biased region" description="Basic and acidic residues" evidence="5">
    <location>
        <begin position="816"/>
        <end position="829"/>
    </location>
</feature>
<proteinExistence type="predicted"/>
<evidence type="ECO:0000256" key="4">
    <source>
        <dbReference type="ARBA" id="ARBA00022917"/>
    </source>
</evidence>
<name>A0A7S1KQL8_9EUKA</name>
<accession>A0A7S1KQL8</accession>
<dbReference type="PANTHER" id="PTHR14005:SF0">
    <property type="entry name" value="EUKARYOTIC TRANSLATION INITIATION FACTOR 3 SUBUNIT A"/>
    <property type="match status" value="1"/>
</dbReference>
<evidence type="ECO:0000256" key="1">
    <source>
        <dbReference type="ARBA" id="ARBA00022490"/>
    </source>
</evidence>
<evidence type="ECO:0000256" key="5">
    <source>
        <dbReference type="SAM" id="MobiDB-lite"/>
    </source>
</evidence>
<dbReference type="InterPro" id="IPR054711">
    <property type="entry name" value="eIF3a_PCI_TPR-like"/>
</dbReference>
<dbReference type="InterPro" id="IPR027512">
    <property type="entry name" value="EIF3A"/>
</dbReference>
<sequence length="1027" mass="119569">MESKLHTALKRVDDLLNEHPINGKDLAFNEIKLILTNAHRFKQSWSEELESLMKKLLLLAVELRRSKDAKNALQTYQHFCVGTNVNSLDNVLGLYMDLAENRLKKATKETNKMQDEHTSESIEAKMMKHVAGEDFDDRTDREYLSPWIKFAYEACRNVMDILKNNAALEKRYHNAALRTFTLCKDYHKVHEFKKISDMLRKHYATIQENTRNPKENSKRTFITLTYNTLQNQLRTRFKQLSTATALLLWQDAFKCVQDIFDIMEDMEEPPNRSTMKKYYEELAKIFWVSNDFALYAYSLLQLFSMTEKEESRAQRATVFLLAVLSIPANHDKGTQDKDVYEKQANLSRLLGLSHMLTREELIKDMLDQNLLAYIDTSISEAYNILEIDFAPVDMCEQMSHIFETLRSNDDFVKFIEPLRKSTATKYILQLSNVYDNIEMEDALAYCSGLFSRAELEHTLISLAAADQIHVSLDHKSDIILFGQGLNAFESDAFRRQLQSFNSRVKNICKVIRADAAKKYRERHLEFIKATRTELDNIRAENQADFEYNSKVAKFKSEHAKVQDVIVEEQFEEAKNREAEEERRIQEEDSKRAAREREREQIEAKKQEQMKLLYSQLASSTEVVGKVTTKKVDDLIQKKQEEIEKKKLEKEKRMTKTVRNMNYLERALRETEAPLLDSRHVSDEAAAKEAYESRIKKIETRQKQQLDLVKREHELLKDIFPEENKFRSRVLERRRQAYEEKLKEYNEGLAEAKLLWEQRREKVKAKVDELQRKREEEHRRKDEEAAEIAERERIERDARGAAEAQALRKQQEEEDAERQKELDSKKRAAEAKGVYQPPYSRGEQPAYKPPSFRGEPRENAYRPPYEREDSADRTDVYRPSFRDRDNAPPSRFGRAPSSESGEPSRPAWRRSEPREDTYKPPSRAGGSGYVPPHLRGGGEPSRPKVFSRGPTPKPTSNPWNKDISAADDISGRSPRNNTEDEVSAPKWVPPSRRQAEEDNNEEEQQQEEADDGDWNVVGKKSSSGGGGR</sequence>
<protein>
    <recommendedName>
        <fullName evidence="6">PCI domain-containing protein</fullName>
    </recommendedName>
</protein>
<gene>
    <name evidence="7" type="ORF">PCOS0759_LOCUS4839</name>
</gene>
<dbReference type="Pfam" id="PF22591">
    <property type="entry name" value="eIF3a_PCI_TPR-like"/>
    <property type="match status" value="1"/>
</dbReference>
<evidence type="ECO:0000256" key="3">
    <source>
        <dbReference type="ARBA" id="ARBA00022884"/>
    </source>
</evidence>
<dbReference type="PANTHER" id="PTHR14005">
    <property type="entry name" value="EUKARYOTIC TRANSLATION INITIATION FACTOR 3, THETA SUBUNIT"/>
    <property type="match status" value="1"/>
</dbReference>
<dbReference type="GO" id="GO:0003743">
    <property type="term" value="F:translation initiation factor activity"/>
    <property type="evidence" value="ECO:0007669"/>
    <property type="project" value="UniProtKB-KW"/>
</dbReference>
<keyword evidence="1" id="KW-0963">Cytoplasm</keyword>
<evidence type="ECO:0000313" key="7">
    <source>
        <dbReference type="EMBL" id="CAD9081599.1"/>
    </source>
</evidence>
<dbReference type="EMBL" id="HBGD01005838">
    <property type="protein sequence ID" value="CAD9081599.1"/>
    <property type="molecule type" value="Transcribed_RNA"/>
</dbReference>
<feature type="region of interest" description="Disordered" evidence="5">
    <location>
        <begin position="765"/>
        <end position="1027"/>
    </location>
</feature>
<dbReference type="Gene3D" id="1.25.40.860">
    <property type="match status" value="1"/>
</dbReference>
<feature type="compositionally biased region" description="Acidic residues" evidence="5">
    <location>
        <begin position="996"/>
        <end position="1012"/>
    </location>
</feature>
<feature type="compositionally biased region" description="Basic and acidic residues" evidence="5">
    <location>
        <begin position="765"/>
        <end position="799"/>
    </location>
</feature>
<dbReference type="GO" id="GO:0043614">
    <property type="term" value="C:multi-eIF complex"/>
    <property type="evidence" value="ECO:0007669"/>
    <property type="project" value="TreeGrafter"/>
</dbReference>
<keyword evidence="3" id="KW-0694">RNA-binding</keyword>
<organism evidence="7">
    <name type="scientific">Percolomonas cosmopolitus</name>
    <dbReference type="NCBI Taxonomy" id="63605"/>
    <lineage>
        <taxon>Eukaryota</taxon>
        <taxon>Discoba</taxon>
        <taxon>Heterolobosea</taxon>
        <taxon>Tetramitia</taxon>
        <taxon>Eutetramitia</taxon>
        <taxon>Percolomonadidae</taxon>
        <taxon>Percolomonas</taxon>
    </lineage>
</organism>
<dbReference type="GO" id="GO:0001732">
    <property type="term" value="P:formation of cytoplasmic translation initiation complex"/>
    <property type="evidence" value="ECO:0007669"/>
    <property type="project" value="TreeGrafter"/>
</dbReference>
<feature type="region of interest" description="Disordered" evidence="5">
    <location>
        <begin position="575"/>
        <end position="601"/>
    </location>
</feature>
<dbReference type="GO" id="GO:0071541">
    <property type="term" value="C:eukaryotic translation initiation factor 3 complex, eIF3m"/>
    <property type="evidence" value="ECO:0007669"/>
    <property type="project" value="TreeGrafter"/>
</dbReference>
<keyword evidence="2" id="KW-0396">Initiation factor</keyword>
<dbReference type="AlphaFoldDB" id="A0A7S1KQL8"/>
<dbReference type="GO" id="GO:0071540">
    <property type="term" value="C:eukaryotic translation initiation factor 3 complex, eIF3e"/>
    <property type="evidence" value="ECO:0007669"/>
    <property type="project" value="TreeGrafter"/>
</dbReference>
<feature type="domain" description="PCI" evidence="6">
    <location>
        <begin position="312"/>
        <end position="486"/>
    </location>
</feature>